<dbReference type="InterPro" id="IPR050511">
    <property type="entry name" value="AMPK_gamma/SDS23_families"/>
</dbReference>
<dbReference type="STRING" id="3694.B9N159"/>
<evidence type="ECO:0000313" key="7">
    <source>
        <dbReference type="Proteomes" id="UP000006729"/>
    </source>
</evidence>
<keyword evidence="1" id="KW-0677">Repeat</keyword>
<dbReference type="HOGENOM" id="CLU_056468_0_0_1"/>
<dbReference type="CDD" id="cd02205">
    <property type="entry name" value="CBS_pair_SF"/>
    <property type="match status" value="1"/>
</dbReference>
<dbReference type="OrthoDB" id="1935572at2759"/>
<name>B9N159_POPTR</name>
<dbReference type="AlphaFoldDB" id="B9N159"/>
<dbReference type="eggNOG" id="KOG1764">
    <property type="taxonomic scope" value="Eukaryota"/>
</dbReference>
<proteinExistence type="predicted"/>
<reference evidence="6 7" key="1">
    <citation type="journal article" date="2006" name="Science">
        <title>The genome of black cottonwood, Populus trichocarpa (Torr. &amp; Gray).</title>
        <authorList>
            <person name="Tuskan G.A."/>
            <person name="Difazio S."/>
            <person name="Jansson S."/>
            <person name="Bohlmann J."/>
            <person name="Grigoriev I."/>
            <person name="Hellsten U."/>
            <person name="Putnam N."/>
            <person name="Ralph S."/>
            <person name="Rombauts S."/>
            <person name="Salamov A."/>
            <person name="Schein J."/>
            <person name="Sterck L."/>
            <person name="Aerts A."/>
            <person name="Bhalerao R.R."/>
            <person name="Bhalerao R.P."/>
            <person name="Blaudez D."/>
            <person name="Boerjan W."/>
            <person name="Brun A."/>
            <person name="Brunner A."/>
            <person name="Busov V."/>
            <person name="Campbell M."/>
            <person name="Carlson J."/>
            <person name="Chalot M."/>
            <person name="Chapman J."/>
            <person name="Chen G.L."/>
            <person name="Cooper D."/>
            <person name="Coutinho P.M."/>
            <person name="Couturier J."/>
            <person name="Covert S."/>
            <person name="Cronk Q."/>
            <person name="Cunningham R."/>
            <person name="Davis J."/>
            <person name="Degroeve S."/>
            <person name="Dejardin A."/>
            <person name="Depamphilis C."/>
            <person name="Detter J."/>
            <person name="Dirks B."/>
            <person name="Dubchak I."/>
            <person name="Duplessis S."/>
            <person name="Ehlting J."/>
            <person name="Ellis B."/>
            <person name="Gendler K."/>
            <person name="Goodstein D."/>
            <person name="Gribskov M."/>
            <person name="Grimwood J."/>
            <person name="Groover A."/>
            <person name="Gunter L."/>
            <person name="Hamberger B."/>
            <person name="Heinze B."/>
            <person name="Helariutta Y."/>
            <person name="Henrissat B."/>
            <person name="Holligan D."/>
            <person name="Holt R."/>
            <person name="Huang W."/>
            <person name="Islam-Faridi N."/>
            <person name="Jones S."/>
            <person name="Jones-Rhoades M."/>
            <person name="Jorgensen R."/>
            <person name="Joshi C."/>
            <person name="Kangasjarvi J."/>
            <person name="Karlsson J."/>
            <person name="Kelleher C."/>
            <person name="Kirkpatrick R."/>
            <person name="Kirst M."/>
            <person name="Kohler A."/>
            <person name="Kalluri U."/>
            <person name="Larimer F."/>
            <person name="Leebens-Mack J."/>
            <person name="Leple J.C."/>
            <person name="Locascio P."/>
            <person name="Lou Y."/>
            <person name="Lucas S."/>
            <person name="Martin F."/>
            <person name="Montanini B."/>
            <person name="Napoli C."/>
            <person name="Nelson D.R."/>
            <person name="Nelson C."/>
            <person name="Nieminen K."/>
            <person name="Nilsson O."/>
            <person name="Pereda V."/>
            <person name="Peter G."/>
            <person name="Philippe R."/>
            <person name="Pilate G."/>
            <person name="Poliakov A."/>
            <person name="Razumovskaya J."/>
            <person name="Richardson P."/>
            <person name="Rinaldi C."/>
            <person name="Ritland K."/>
            <person name="Rouze P."/>
            <person name="Ryaboy D."/>
            <person name="Schmutz J."/>
            <person name="Schrader J."/>
            <person name="Segerman B."/>
            <person name="Shin H."/>
            <person name="Siddiqui A."/>
            <person name="Sterky F."/>
            <person name="Terry A."/>
            <person name="Tsai C.J."/>
            <person name="Uberbacher E."/>
            <person name="Unneberg P."/>
            <person name="Vahala J."/>
            <person name="Wall K."/>
            <person name="Wessler S."/>
            <person name="Yang G."/>
            <person name="Yin T."/>
            <person name="Douglas C."/>
            <person name="Marra M."/>
            <person name="Sandberg G."/>
            <person name="Van de Peer Y."/>
            <person name="Rokhsar D."/>
        </authorList>
    </citation>
    <scope>NUCLEOTIDE SEQUENCE [LARGE SCALE GENOMIC DNA]</scope>
    <source>
        <strain evidence="7">cv. Nisqually</strain>
    </source>
</reference>
<accession>B9I7L4</accession>
<gene>
    <name evidence="6" type="ORF">POPTR_013G087100</name>
</gene>
<dbReference type="Gene3D" id="3.10.580.10">
    <property type="entry name" value="CBS-domain"/>
    <property type="match status" value="2"/>
</dbReference>
<keyword evidence="2 3" id="KW-0129">CBS domain</keyword>
<dbReference type="KEGG" id="pop:7478982"/>
<evidence type="ECO:0000259" key="5">
    <source>
        <dbReference type="PROSITE" id="PS51371"/>
    </source>
</evidence>
<feature type="domain" description="CBS" evidence="5">
    <location>
        <begin position="347"/>
        <end position="409"/>
    </location>
</feature>
<accession>B9N159</accession>
<feature type="compositionally biased region" description="Low complexity" evidence="4">
    <location>
        <begin position="164"/>
        <end position="173"/>
    </location>
</feature>
<dbReference type="OMA" id="LRDESCI"/>
<dbReference type="Gramene" id="Potri.013G087100.1.v4.1">
    <property type="protein sequence ID" value="Potri.013G087100.1.v4.1"/>
    <property type="gene ID" value="Potri.013G087100.v4.1"/>
</dbReference>
<evidence type="ECO:0000256" key="2">
    <source>
        <dbReference type="ARBA" id="ARBA00023122"/>
    </source>
</evidence>
<dbReference type="FunCoup" id="B9N159">
    <property type="interactions" value="2812"/>
</dbReference>
<dbReference type="InParanoid" id="B9N159"/>
<dbReference type="Pfam" id="PF00571">
    <property type="entry name" value="CBS"/>
    <property type="match status" value="1"/>
</dbReference>
<dbReference type="EMBL" id="CM009302">
    <property type="protein sequence ID" value="PNT07461.1"/>
    <property type="molecule type" value="Genomic_DNA"/>
</dbReference>
<evidence type="ECO:0000256" key="1">
    <source>
        <dbReference type="ARBA" id="ARBA00022737"/>
    </source>
</evidence>
<dbReference type="PANTHER" id="PTHR13780">
    <property type="entry name" value="AMP-ACTIVATED PROTEIN KINASE, GAMMA REGULATORY SUBUNIT"/>
    <property type="match status" value="1"/>
</dbReference>
<dbReference type="InterPro" id="IPR000644">
    <property type="entry name" value="CBS_dom"/>
</dbReference>
<evidence type="ECO:0000256" key="3">
    <source>
        <dbReference type="PROSITE-ProRule" id="PRU00703"/>
    </source>
</evidence>
<protein>
    <recommendedName>
        <fullName evidence="5">CBS domain-containing protein</fullName>
    </recommendedName>
</protein>
<feature type="compositionally biased region" description="Polar residues" evidence="4">
    <location>
        <begin position="174"/>
        <end position="183"/>
    </location>
</feature>
<sequence>MASVFLYHVVGDLTVGKPEMVEFYETETVESAIRAIGESTECGIPVWKRKSHVSMIETSEMRQQRFVGILNSLDIVAFLASTECLEDQDKAIKTSVSQVVVPNASLLKQVDPATRLIDALEMMKQGVRRLLVPKSMVWKGMSKRFSFLYNGKWLKNADASNNSSNNNLTINTNRPSSSSGTSNRNKFCCLSREDVIRFLIGCLGALAPLPLSSISSLGVINPNYTSVEASLPAFEATRKLHGDPSEVAVVEPIPDGQCKIIGEISASRLWKCDYLAAAWALANLSAGQFVMGVEDNETARSLLDFAVNSAVGDESTANGIGSTRLREFSSRSIGFNPGSSIRMGRSMYRGRSAPLTCKITSSLAAVMAQMLSHRATHVWVIEDDSDDILVGVVGYADILAAVTKQPASVTVNRPEGGFTTEFQN</sequence>
<dbReference type="PANTHER" id="PTHR13780:SF46">
    <property type="entry name" value="CBS DOMAIN-CONTAINING PROTEIN CBSX6"/>
    <property type="match status" value="1"/>
</dbReference>
<dbReference type="Proteomes" id="UP000006729">
    <property type="component" value="Chromosome 13"/>
</dbReference>
<feature type="region of interest" description="Disordered" evidence="4">
    <location>
        <begin position="164"/>
        <end position="183"/>
    </location>
</feature>
<organism evidence="6 7">
    <name type="scientific">Populus trichocarpa</name>
    <name type="common">Western balsam poplar</name>
    <name type="synonym">Populus balsamifera subsp. trichocarpa</name>
    <dbReference type="NCBI Taxonomy" id="3694"/>
    <lineage>
        <taxon>Eukaryota</taxon>
        <taxon>Viridiplantae</taxon>
        <taxon>Streptophyta</taxon>
        <taxon>Embryophyta</taxon>
        <taxon>Tracheophyta</taxon>
        <taxon>Spermatophyta</taxon>
        <taxon>Magnoliopsida</taxon>
        <taxon>eudicotyledons</taxon>
        <taxon>Gunneridae</taxon>
        <taxon>Pentapetalae</taxon>
        <taxon>rosids</taxon>
        <taxon>fabids</taxon>
        <taxon>Malpighiales</taxon>
        <taxon>Salicaceae</taxon>
        <taxon>Saliceae</taxon>
        <taxon>Populus</taxon>
    </lineage>
</organism>
<dbReference type="SUPFAM" id="SSF54631">
    <property type="entry name" value="CBS-domain pair"/>
    <property type="match status" value="2"/>
</dbReference>
<keyword evidence="7" id="KW-1185">Reference proteome</keyword>
<evidence type="ECO:0000313" key="6">
    <source>
        <dbReference type="EMBL" id="PNT07461.1"/>
    </source>
</evidence>
<dbReference type="InterPro" id="IPR046342">
    <property type="entry name" value="CBS_dom_sf"/>
</dbReference>
<evidence type="ECO:0000256" key="4">
    <source>
        <dbReference type="SAM" id="MobiDB-lite"/>
    </source>
</evidence>
<dbReference type="PROSITE" id="PS51371">
    <property type="entry name" value="CBS"/>
    <property type="match status" value="1"/>
</dbReference>